<protein>
    <submittedName>
        <fullName evidence="1">Uncharacterized protein</fullName>
    </submittedName>
</protein>
<reference evidence="1 2" key="1">
    <citation type="submission" date="2018-02" db="EMBL/GenBank/DDBJ databases">
        <title>The genomes of Aspergillus section Nigri reveals drivers in fungal speciation.</title>
        <authorList>
            <consortium name="DOE Joint Genome Institute"/>
            <person name="Vesth T.C."/>
            <person name="Nybo J."/>
            <person name="Theobald S."/>
            <person name="Brandl J."/>
            <person name="Frisvad J.C."/>
            <person name="Nielsen K.F."/>
            <person name="Lyhne E.K."/>
            <person name="Kogle M.E."/>
            <person name="Kuo A."/>
            <person name="Riley R."/>
            <person name="Clum A."/>
            <person name="Nolan M."/>
            <person name="Lipzen A."/>
            <person name="Salamov A."/>
            <person name="Henrissat B."/>
            <person name="Wiebenga A."/>
            <person name="De vries R.P."/>
            <person name="Grigoriev I.V."/>
            <person name="Mortensen U.H."/>
            <person name="Andersen M.R."/>
            <person name="Baker S.E."/>
        </authorList>
    </citation>
    <scope>NUCLEOTIDE SEQUENCE [LARGE SCALE GENOMIC DNA]</scope>
    <source>
        <strain evidence="1 2">CBS 121057</strain>
    </source>
</reference>
<name>A0A319F0Q5_ASPSB</name>
<sequence>MPVPHLTHIFTLHIQAGPETLHAGTQTSNLSRHITSIEGGFLHGVPGTRSSGLDATLVPGGSDWILRDEVKNLIHVDVRTQGRTATGECVYIQYKGHLGLDETAVRFLRRDADSGVGSTEFGAHDWWIVPRFEFSYPEYNWVERTVFFGRGRFYLEGGVRAVE</sequence>
<dbReference type="OrthoDB" id="2544694at2759"/>
<dbReference type="Gene3D" id="2.40.160.20">
    <property type="match status" value="1"/>
</dbReference>
<evidence type="ECO:0000313" key="1">
    <source>
        <dbReference type="EMBL" id="PYI11234.1"/>
    </source>
</evidence>
<dbReference type="AlphaFoldDB" id="A0A319F0Q5"/>
<proteinExistence type="predicted"/>
<organism evidence="1 2">
    <name type="scientific">Aspergillus sclerotiicarbonarius (strain CBS 121057 / IBT 28362)</name>
    <dbReference type="NCBI Taxonomy" id="1448318"/>
    <lineage>
        <taxon>Eukaryota</taxon>
        <taxon>Fungi</taxon>
        <taxon>Dikarya</taxon>
        <taxon>Ascomycota</taxon>
        <taxon>Pezizomycotina</taxon>
        <taxon>Eurotiomycetes</taxon>
        <taxon>Eurotiomycetidae</taxon>
        <taxon>Eurotiales</taxon>
        <taxon>Aspergillaceae</taxon>
        <taxon>Aspergillus</taxon>
        <taxon>Aspergillus subgen. Circumdati</taxon>
    </lineage>
</organism>
<evidence type="ECO:0000313" key="2">
    <source>
        <dbReference type="Proteomes" id="UP000248423"/>
    </source>
</evidence>
<accession>A0A319F0Q5</accession>
<keyword evidence="2" id="KW-1185">Reference proteome</keyword>
<dbReference type="STRING" id="1448318.A0A319F0Q5"/>
<dbReference type="Pfam" id="PF11578">
    <property type="entry name" value="DUF3237"/>
    <property type="match status" value="1"/>
</dbReference>
<dbReference type="VEuPathDB" id="FungiDB:BO78DRAFT_382540"/>
<dbReference type="Proteomes" id="UP000248423">
    <property type="component" value="Unassembled WGS sequence"/>
</dbReference>
<gene>
    <name evidence="1" type="ORF">BO78DRAFT_382540</name>
</gene>
<dbReference type="EMBL" id="KZ826318">
    <property type="protein sequence ID" value="PYI11234.1"/>
    <property type="molecule type" value="Genomic_DNA"/>
</dbReference>